<dbReference type="Pfam" id="PF12770">
    <property type="entry name" value="CHAT"/>
    <property type="match status" value="1"/>
</dbReference>
<name>A0A3M2LLB1_9ACTN</name>
<evidence type="ECO:0000313" key="3">
    <source>
        <dbReference type="Proteomes" id="UP000282674"/>
    </source>
</evidence>
<dbReference type="AlphaFoldDB" id="A0A3M2LLB1"/>
<feature type="domain" description="CHAT" evidence="1">
    <location>
        <begin position="900"/>
        <end position="1189"/>
    </location>
</feature>
<keyword evidence="3" id="KW-1185">Reference proteome</keyword>
<organism evidence="2 3">
    <name type="scientific">Actinomadura harenae</name>
    <dbReference type="NCBI Taxonomy" id="2483351"/>
    <lineage>
        <taxon>Bacteria</taxon>
        <taxon>Bacillati</taxon>
        <taxon>Actinomycetota</taxon>
        <taxon>Actinomycetes</taxon>
        <taxon>Streptosporangiales</taxon>
        <taxon>Thermomonosporaceae</taxon>
        <taxon>Actinomadura</taxon>
    </lineage>
</organism>
<accession>A0A3M2LLB1</accession>
<dbReference type="Proteomes" id="UP000282674">
    <property type="component" value="Unassembled WGS sequence"/>
</dbReference>
<dbReference type="InterPro" id="IPR024983">
    <property type="entry name" value="CHAT_dom"/>
</dbReference>
<dbReference type="EMBL" id="RFFG01000090">
    <property type="protein sequence ID" value="RMI38214.1"/>
    <property type="molecule type" value="Genomic_DNA"/>
</dbReference>
<comment type="caution">
    <text evidence="2">The sequence shown here is derived from an EMBL/GenBank/DDBJ whole genome shotgun (WGS) entry which is preliminary data.</text>
</comment>
<proteinExistence type="predicted"/>
<dbReference type="RefSeq" id="WP_122198513.1">
    <property type="nucleotide sequence ID" value="NZ_JBHSKC010000048.1"/>
</dbReference>
<sequence>MTEFARRIGVLRAEEATLPPGPGPRRTEIGVLKGMLIADGCLRLRPDDDAPAVPASRELLDEGIAGLSGGTSDDPARLVRLGVLLFVRLRVAEGPERDAEDAITALRTAAVHPAVAPVDLPICCLLLGQSLITRHLPKALRATRPGELDRVVSIMAGFQLDRARAVPDITRGIAFLDDEAASDLWPAPVRAWARMSAQVGRLLIEEDLGRRLDLMINLLSDTEGLTHMAGTEDWLPALTAWAELRKARESGSPEMTREAADKADDIFGALTPSDVMRALLAQELGRTSLDTFHDLEEALRYLTEGEELLSADHPYFSIMRSILADVTTITEFTDPWRSRPPGEVGVPAVDRAVELAREVAADARRKASETGSAEDASDAARQEFLLGMTLFLRWIRDGGDEAHREAASVVHAALPRLPGDDRTIPAAMGLFGAVLSGTHLAHGSLQHAQAARTFFTTARDLVRAGPEENTGLTMMCGVMASMRAQEAWERQETEEFAKARDELAWAVGVLPADHPWRRFLAGILALLRLQHAIGANDTNEVRSALAELAELGDAAPPDTDRPWLQGLNVMTASVSLMYGLLEDDEPQIAASVEALERAAATETFSQAQRLALLSTLAQGQLARPGGLGTSIAYLREALALLPPDGGGAMAPSLLSTLAEALRRRRGPDDDAVGTGLLALRAQLRGVLLQIGPEDGMVGARTAGRLATQVAAWALEDGEPARAVEALELGRGMVLHAATTFTSTPELLREAGREDLAEQWCARRPDRLLPADPMNLLLTAVTGGEMAADLHRRAVTVLAERPAADRLFTPPVPPELGAALERAGADALVYLCPGTEHGWALIIGRNGEPLAEPLPGLAAADTEPLRRYVEARERQAVDRADWAAALGDLCDWAWPGIMANVLARCVPLAADGRPRIVLVPTGELGLVCWHAARRPAGERLRYICEDAVISYAASGRQLADPVTVAHAARTAAVLVADPGDGDAPRLAFAVTETEALRDAFYQDGRMLGDEAEPGFERGTVAAVRAALRTATMVHLATHGVAYATPVDSALMLGHEDGTDGRLRLADLLDDPGSCRACELLVLSACVTDLTSAVYDEVLTLSTAFRSAGVAEVIGSRWLVDDATTPVMMYVFHHELNRGADPAEALRRSQCWMADPGRDLAELPNDLYHLATEPDRPLEDPASWAAFTHQGVPASRPGCSE</sequence>
<evidence type="ECO:0000259" key="1">
    <source>
        <dbReference type="Pfam" id="PF12770"/>
    </source>
</evidence>
<protein>
    <submittedName>
        <fullName evidence="2">CHAT domain-containing protein</fullName>
    </submittedName>
</protein>
<gene>
    <name evidence="2" type="ORF">EBO15_33620</name>
</gene>
<reference evidence="2 3" key="1">
    <citation type="submission" date="2018-10" db="EMBL/GenBank/DDBJ databases">
        <title>Isolation from soil.</title>
        <authorList>
            <person name="Hu J."/>
        </authorList>
    </citation>
    <scope>NUCLEOTIDE SEQUENCE [LARGE SCALE GENOMIC DNA]</scope>
    <source>
        <strain evidence="2 3">NEAU-Ht49</strain>
    </source>
</reference>
<dbReference type="OrthoDB" id="4149784at2"/>
<evidence type="ECO:0000313" key="2">
    <source>
        <dbReference type="EMBL" id="RMI38214.1"/>
    </source>
</evidence>